<dbReference type="InterPro" id="IPR002136">
    <property type="entry name" value="Ribosomal_uL4"/>
</dbReference>
<dbReference type="WBParaSite" id="maker-uti_cns_0001226-snap-gene-1.2-mRNA-1">
    <property type="protein sequence ID" value="maker-uti_cns_0001226-snap-gene-1.2-mRNA-1"/>
    <property type="gene ID" value="maker-uti_cns_0001226-snap-gene-1.2"/>
</dbReference>
<dbReference type="Proteomes" id="UP000095280">
    <property type="component" value="Unplaced"/>
</dbReference>
<accession>A0A1I8GAV8</accession>
<comment type="similarity">
    <text evidence="1">Belongs to the universal ribosomal protein uL4 family.</text>
</comment>
<sequence length="345" mass="37879">SLLRSSAPVWPPRVRRFAAIRRFAQPTLSAAASSSHRCCFSSSASPPDSGQEGGSSAAEPAAADAGSLASQVGLPDSLPSLAESAIEGVGGVPGPQLWLETLRVQSDVKLGLVSLDPRIFHQVPRPHVLHENLRWQGLYRLIDYRSITYKTEVARGHKKPWPQKGFGLARHGNRLAPQFFGGAQVKGPRGPESFFTILPQHIRVLGLVQALSARCLQDDLHIVDSLELPADNGAWLQTLVESRGWGPTVLFVADTDKAPVNMALACDSVRYYSLMPYYGINVWSILKHDTLVMTVDAAKKVQARLLHHLSRRDPAGLRNPDWDEPQATHFTGHYQPDRVAPPVYY</sequence>
<keyword evidence="6" id="KW-1185">Reference proteome</keyword>
<name>A0A1I8GAV8_9PLAT</name>
<keyword evidence="2" id="KW-0689">Ribosomal protein</keyword>
<dbReference type="AlphaFoldDB" id="A0A1I8GAV8"/>
<dbReference type="Pfam" id="PF00573">
    <property type="entry name" value="Ribosomal_L4"/>
    <property type="match status" value="1"/>
</dbReference>
<keyword evidence="3" id="KW-0687">Ribonucleoprotein</keyword>
<dbReference type="GO" id="GO:0003735">
    <property type="term" value="F:structural constituent of ribosome"/>
    <property type="evidence" value="ECO:0007669"/>
    <property type="project" value="InterPro"/>
</dbReference>
<evidence type="ECO:0000313" key="7">
    <source>
        <dbReference type="WBParaSite" id="maker-uti_cns_0001226-snap-gene-1.2-mRNA-1"/>
    </source>
</evidence>
<dbReference type="GO" id="GO:0006412">
    <property type="term" value="P:translation"/>
    <property type="evidence" value="ECO:0007669"/>
    <property type="project" value="InterPro"/>
</dbReference>
<dbReference type="InterPro" id="IPR013005">
    <property type="entry name" value="Ribosomal_uL4-like"/>
</dbReference>
<dbReference type="PANTHER" id="PTHR10746:SF6">
    <property type="entry name" value="LARGE RIBOSOMAL SUBUNIT PROTEIN UL4M"/>
    <property type="match status" value="1"/>
</dbReference>
<dbReference type="GO" id="GO:1990904">
    <property type="term" value="C:ribonucleoprotein complex"/>
    <property type="evidence" value="ECO:0007669"/>
    <property type="project" value="UniProtKB-KW"/>
</dbReference>
<evidence type="ECO:0000256" key="5">
    <source>
        <dbReference type="SAM" id="MobiDB-lite"/>
    </source>
</evidence>
<feature type="region of interest" description="Disordered" evidence="5">
    <location>
        <begin position="39"/>
        <end position="69"/>
    </location>
</feature>
<proteinExistence type="inferred from homology"/>
<dbReference type="SUPFAM" id="SSF52166">
    <property type="entry name" value="Ribosomal protein L4"/>
    <property type="match status" value="1"/>
</dbReference>
<protein>
    <recommendedName>
        <fullName evidence="4">Large ribosomal subunit protein uL4m</fullName>
    </recommendedName>
</protein>
<evidence type="ECO:0000256" key="1">
    <source>
        <dbReference type="ARBA" id="ARBA00010528"/>
    </source>
</evidence>
<evidence type="ECO:0000256" key="3">
    <source>
        <dbReference type="ARBA" id="ARBA00023274"/>
    </source>
</evidence>
<evidence type="ECO:0000256" key="2">
    <source>
        <dbReference type="ARBA" id="ARBA00022980"/>
    </source>
</evidence>
<organism evidence="6 7">
    <name type="scientific">Macrostomum lignano</name>
    <dbReference type="NCBI Taxonomy" id="282301"/>
    <lineage>
        <taxon>Eukaryota</taxon>
        <taxon>Metazoa</taxon>
        <taxon>Spiralia</taxon>
        <taxon>Lophotrochozoa</taxon>
        <taxon>Platyhelminthes</taxon>
        <taxon>Rhabditophora</taxon>
        <taxon>Macrostomorpha</taxon>
        <taxon>Macrostomida</taxon>
        <taxon>Macrostomidae</taxon>
        <taxon>Macrostomum</taxon>
    </lineage>
</organism>
<reference evidence="7" key="1">
    <citation type="submission" date="2016-11" db="UniProtKB">
        <authorList>
            <consortium name="WormBaseParasite"/>
        </authorList>
    </citation>
    <scope>IDENTIFICATION</scope>
</reference>
<dbReference type="PANTHER" id="PTHR10746">
    <property type="entry name" value="50S RIBOSOMAL PROTEIN L4"/>
    <property type="match status" value="1"/>
</dbReference>
<dbReference type="GO" id="GO:0005840">
    <property type="term" value="C:ribosome"/>
    <property type="evidence" value="ECO:0007669"/>
    <property type="project" value="UniProtKB-KW"/>
</dbReference>
<evidence type="ECO:0000256" key="4">
    <source>
        <dbReference type="ARBA" id="ARBA00040565"/>
    </source>
</evidence>
<dbReference type="InterPro" id="IPR023574">
    <property type="entry name" value="Ribosomal_uL4_dom_sf"/>
</dbReference>
<dbReference type="Gene3D" id="3.40.1370.10">
    <property type="match status" value="1"/>
</dbReference>
<evidence type="ECO:0000313" key="6">
    <source>
        <dbReference type="Proteomes" id="UP000095280"/>
    </source>
</evidence>